<evidence type="ECO:0000256" key="2">
    <source>
        <dbReference type="ARBA" id="ARBA00022679"/>
    </source>
</evidence>
<dbReference type="GO" id="GO:0008914">
    <property type="term" value="F:leucyl-tRNA--protein transferase activity"/>
    <property type="evidence" value="ECO:0007669"/>
    <property type="project" value="UniProtKB-UniRule"/>
</dbReference>
<dbReference type="Pfam" id="PF03588">
    <property type="entry name" value="Leu_Phe_trans"/>
    <property type="match status" value="1"/>
</dbReference>
<keyword evidence="3 4" id="KW-0012">Acyltransferase</keyword>
<proteinExistence type="inferred from homology"/>
<dbReference type="KEGG" id="spib:G8759_11855"/>
<comment type="catalytic activity">
    <reaction evidence="4">
        <text>L-phenylalanyl-tRNA(Phe) + an N-terminal L-alpha-aminoacyl-[protein] = an N-terminal L-phenylalanyl-L-alpha-aminoacyl-[protein] + tRNA(Phe)</text>
        <dbReference type="Rhea" id="RHEA:43632"/>
        <dbReference type="Rhea" id="RHEA-COMP:9668"/>
        <dbReference type="Rhea" id="RHEA-COMP:9699"/>
        <dbReference type="Rhea" id="RHEA-COMP:10636"/>
        <dbReference type="Rhea" id="RHEA-COMP:10637"/>
        <dbReference type="ChEBI" id="CHEBI:78442"/>
        <dbReference type="ChEBI" id="CHEBI:78531"/>
        <dbReference type="ChEBI" id="CHEBI:78597"/>
        <dbReference type="ChEBI" id="CHEBI:83561"/>
        <dbReference type="EC" id="2.3.2.6"/>
    </reaction>
</comment>
<comment type="catalytic activity">
    <reaction evidence="4">
        <text>N-terminal L-lysyl-[protein] + L-leucyl-tRNA(Leu) = N-terminal L-leucyl-L-lysyl-[protein] + tRNA(Leu) + H(+)</text>
        <dbReference type="Rhea" id="RHEA:12340"/>
        <dbReference type="Rhea" id="RHEA-COMP:9613"/>
        <dbReference type="Rhea" id="RHEA-COMP:9622"/>
        <dbReference type="Rhea" id="RHEA-COMP:12670"/>
        <dbReference type="Rhea" id="RHEA-COMP:12671"/>
        <dbReference type="ChEBI" id="CHEBI:15378"/>
        <dbReference type="ChEBI" id="CHEBI:65249"/>
        <dbReference type="ChEBI" id="CHEBI:78442"/>
        <dbReference type="ChEBI" id="CHEBI:78494"/>
        <dbReference type="ChEBI" id="CHEBI:133043"/>
        <dbReference type="EC" id="2.3.2.6"/>
    </reaction>
</comment>
<dbReference type="Proteomes" id="UP000501802">
    <property type="component" value="Chromosome"/>
</dbReference>
<accession>A0A6G9ALB4</accession>
<dbReference type="NCBIfam" id="TIGR00667">
    <property type="entry name" value="aat"/>
    <property type="match status" value="1"/>
</dbReference>
<dbReference type="GO" id="GO:0005737">
    <property type="term" value="C:cytoplasm"/>
    <property type="evidence" value="ECO:0007669"/>
    <property type="project" value="UniProtKB-SubCell"/>
</dbReference>
<dbReference type="RefSeq" id="WP_167208176.1">
    <property type="nucleotide sequence ID" value="NZ_CP050063.1"/>
</dbReference>
<dbReference type="InterPro" id="IPR016181">
    <property type="entry name" value="Acyl_CoA_acyltransferase"/>
</dbReference>
<dbReference type="PANTHER" id="PTHR30098:SF2">
    <property type="entry name" value="LEUCYL_PHENYLALANYL-TRNA--PROTEIN TRANSFERASE"/>
    <property type="match status" value="1"/>
</dbReference>
<dbReference type="SUPFAM" id="SSF55729">
    <property type="entry name" value="Acyl-CoA N-acyltransferases (Nat)"/>
    <property type="match status" value="1"/>
</dbReference>
<comment type="subcellular location">
    <subcellularLocation>
        <location evidence="4">Cytoplasm</location>
    </subcellularLocation>
</comment>
<comment type="similarity">
    <text evidence="4">Belongs to the L/F-transferase family.</text>
</comment>
<dbReference type="InterPro" id="IPR004616">
    <property type="entry name" value="Leu/Phe-tRNA_Trfase"/>
</dbReference>
<comment type="function">
    <text evidence="4">Functions in the N-end rule pathway of protein degradation where it conjugates Leu, Phe and, less efficiently, Met from aminoacyl-tRNAs to the N-termini of proteins containing an N-terminal arginine or lysine.</text>
</comment>
<keyword evidence="1 4" id="KW-0963">Cytoplasm</keyword>
<comment type="catalytic activity">
    <reaction evidence="4">
        <text>N-terminal L-arginyl-[protein] + L-leucyl-tRNA(Leu) = N-terminal L-leucyl-L-arginyl-[protein] + tRNA(Leu) + H(+)</text>
        <dbReference type="Rhea" id="RHEA:50416"/>
        <dbReference type="Rhea" id="RHEA-COMP:9613"/>
        <dbReference type="Rhea" id="RHEA-COMP:9622"/>
        <dbReference type="Rhea" id="RHEA-COMP:12672"/>
        <dbReference type="Rhea" id="RHEA-COMP:12673"/>
        <dbReference type="ChEBI" id="CHEBI:15378"/>
        <dbReference type="ChEBI" id="CHEBI:64719"/>
        <dbReference type="ChEBI" id="CHEBI:78442"/>
        <dbReference type="ChEBI" id="CHEBI:78494"/>
        <dbReference type="ChEBI" id="CHEBI:133044"/>
        <dbReference type="EC" id="2.3.2.6"/>
    </reaction>
</comment>
<organism evidence="5 6">
    <name type="scientific">Spirosoma aureum</name>
    <dbReference type="NCBI Taxonomy" id="2692134"/>
    <lineage>
        <taxon>Bacteria</taxon>
        <taxon>Pseudomonadati</taxon>
        <taxon>Bacteroidota</taxon>
        <taxon>Cytophagia</taxon>
        <taxon>Cytophagales</taxon>
        <taxon>Cytophagaceae</taxon>
        <taxon>Spirosoma</taxon>
    </lineage>
</organism>
<dbReference type="PANTHER" id="PTHR30098">
    <property type="entry name" value="LEUCYL/PHENYLALANYL-TRNA--PROTEIN TRANSFERASE"/>
    <property type="match status" value="1"/>
</dbReference>
<keyword evidence="2 4" id="KW-0808">Transferase</keyword>
<reference evidence="5 6" key="1">
    <citation type="submission" date="2020-03" db="EMBL/GenBank/DDBJ databases">
        <authorList>
            <person name="Kim M.K."/>
        </authorList>
    </citation>
    <scope>NUCLEOTIDE SEQUENCE [LARGE SCALE GENOMIC DNA]</scope>
    <source>
        <strain evidence="5 6">BT328</strain>
    </source>
</reference>
<gene>
    <name evidence="4" type="primary">aat</name>
    <name evidence="5" type="ORF">G8759_11855</name>
</gene>
<keyword evidence="6" id="KW-1185">Reference proteome</keyword>
<name>A0A6G9ALB4_9BACT</name>
<evidence type="ECO:0000256" key="1">
    <source>
        <dbReference type="ARBA" id="ARBA00022490"/>
    </source>
</evidence>
<sequence length="213" mass="24616">MNKLTADDLIYGYIHGIFPMADADGTLYWYAPDPRAVIPIDTYKPARSLRPVLNKKHFDIRVNADFEQVMRYCSLPRSETDSTWISEEIIEAYTELHRMGLAHSIETYIDNRLVGGLYGVSLGAVFFGESMFHLVDNASKVAFHYLIMTLREQKFELLDTQFINDNVRRYGAIEIPKADYMKQLKSALRKKARFTEPVLEHLFRNHADDSVTD</sequence>
<dbReference type="GO" id="GO:0030163">
    <property type="term" value="P:protein catabolic process"/>
    <property type="evidence" value="ECO:0007669"/>
    <property type="project" value="UniProtKB-UniRule"/>
</dbReference>
<dbReference type="InterPro" id="IPR042203">
    <property type="entry name" value="Leu/Phe-tRNA_Trfase_C"/>
</dbReference>
<evidence type="ECO:0000313" key="6">
    <source>
        <dbReference type="Proteomes" id="UP000501802"/>
    </source>
</evidence>
<evidence type="ECO:0000313" key="5">
    <source>
        <dbReference type="EMBL" id="QIP13272.1"/>
    </source>
</evidence>
<dbReference type="EC" id="2.3.2.6" evidence="4"/>
<dbReference type="Gene3D" id="3.40.630.70">
    <property type="entry name" value="Leucyl/phenylalanyl-tRNA-protein transferase, C-terminal domain"/>
    <property type="match status" value="1"/>
</dbReference>
<dbReference type="AlphaFoldDB" id="A0A6G9ALB4"/>
<dbReference type="HAMAP" id="MF_00688">
    <property type="entry name" value="Leu_Phe_trans"/>
    <property type="match status" value="1"/>
</dbReference>
<evidence type="ECO:0000256" key="4">
    <source>
        <dbReference type="HAMAP-Rule" id="MF_00688"/>
    </source>
</evidence>
<protein>
    <recommendedName>
        <fullName evidence="4">Leucyl/phenylalanyl-tRNA--protein transferase</fullName>
        <ecNumber evidence="4">2.3.2.6</ecNumber>
    </recommendedName>
    <alternativeName>
        <fullName evidence="4">L/F-transferase</fullName>
    </alternativeName>
    <alternativeName>
        <fullName evidence="4">Leucyltransferase</fullName>
    </alternativeName>
    <alternativeName>
        <fullName evidence="4">Phenyalanyltransferase</fullName>
    </alternativeName>
</protein>
<evidence type="ECO:0000256" key="3">
    <source>
        <dbReference type="ARBA" id="ARBA00023315"/>
    </source>
</evidence>
<dbReference type="EMBL" id="CP050063">
    <property type="protein sequence ID" value="QIP13272.1"/>
    <property type="molecule type" value="Genomic_DNA"/>
</dbReference>